<name>M1MJ60_9CLOT</name>
<organism evidence="7 8">
    <name type="scientific">Clostridium saccharoperbutylacetonicum N1-4(HMT)</name>
    <dbReference type="NCBI Taxonomy" id="931276"/>
    <lineage>
        <taxon>Bacteria</taxon>
        <taxon>Bacillati</taxon>
        <taxon>Bacillota</taxon>
        <taxon>Clostridia</taxon>
        <taxon>Eubacteriales</taxon>
        <taxon>Clostridiaceae</taxon>
        <taxon>Clostridium</taxon>
    </lineage>
</organism>
<dbReference type="InterPro" id="IPR001173">
    <property type="entry name" value="Glyco_trans_2-like"/>
</dbReference>
<keyword evidence="8" id="KW-1185">Reference proteome</keyword>
<dbReference type="STRING" id="36745.CLSAP_24130"/>
<dbReference type="Pfam" id="PF00535">
    <property type="entry name" value="Glycos_transf_2"/>
    <property type="match status" value="1"/>
</dbReference>
<dbReference type="Gene3D" id="3.90.550.10">
    <property type="entry name" value="Spore Coat Polysaccharide Biosynthesis Protein SpsA, Chain A"/>
    <property type="match status" value="1"/>
</dbReference>
<evidence type="ECO:0000256" key="1">
    <source>
        <dbReference type="ARBA" id="ARBA00004776"/>
    </source>
</evidence>
<dbReference type="RefSeq" id="WP_015392677.1">
    <property type="nucleotide sequence ID" value="NC_020291.1"/>
</dbReference>
<comment type="similarity">
    <text evidence="2">Belongs to the glycosyltransferase 2 family.</text>
</comment>
<comment type="pathway">
    <text evidence="1">Cell wall biogenesis; cell wall polysaccharide biosynthesis.</text>
</comment>
<evidence type="ECO:0000313" key="7">
    <source>
        <dbReference type="EMBL" id="AGF56358.1"/>
    </source>
</evidence>
<evidence type="ECO:0000256" key="5">
    <source>
        <dbReference type="SAM" id="Phobius"/>
    </source>
</evidence>
<keyword evidence="5" id="KW-1133">Transmembrane helix</keyword>
<keyword evidence="3" id="KW-0328">Glycosyltransferase</keyword>
<dbReference type="GO" id="GO:0016757">
    <property type="term" value="F:glycosyltransferase activity"/>
    <property type="evidence" value="ECO:0007669"/>
    <property type="project" value="UniProtKB-KW"/>
</dbReference>
<evidence type="ECO:0000256" key="2">
    <source>
        <dbReference type="ARBA" id="ARBA00006739"/>
    </source>
</evidence>
<dbReference type="SUPFAM" id="SSF53448">
    <property type="entry name" value="Nucleotide-diphospho-sugar transferases"/>
    <property type="match status" value="1"/>
</dbReference>
<accession>M1MJ60</accession>
<dbReference type="KEGG" id="csr:Cspa_c25930"/>
<gene>
    <name evidence="7" type="ORF">Cspa_c25930</name>
</gene>
<evidence type="ECO:0000313" key="8">
    <source>
        <dbReference type="Proteomes" id="UP000011728"/>
    </source>
</evidence>
<dbReference type="HOGENOM" id="CLU_023845_4_1_9"/>
<dbReference type="CDD" id="cd04186">
    <property type="entry name" value="GT_2_like_c"/>
    <property type="match status" value="1"/>
</dbReference>
<keyword evidence="5" id="KW-0472">Membrane</keyword>
<keyword evidence="4 7" id="KW-0808">Transferase</keyword>
<dbReference type="PANTHER" id="PTHR43179">
    <property type="entry name" value="RHAMNOSYLTRANSFERASE WBBL"/>
    <property type="match status" value="1"/>
</dbReference>
<reference evidence="7 8" key="1">
    <citation type="submission" date="2013-02" db="EMBL/GenBank/DDBJ databases">
        <title>Genome sequence of Clostridium saccharoperbutylacetonicum N1-4(HMT).</title>
        <authorList>
            <person name="Poehlein A."/>
            <person name="Daniel R."/>
        </authorList>
    </citation>
    <scope>NUCLEOTIDE SEQUENCE [LARGE SCALE GENOMIC DNA]</scope>
    <source>
        <strain evidence="8">N1-4(HMT)</strain>
    </source>
</reference>
<proteinExistence type="inferred from homology"/>
<evidence type="ECO:0000256" key="3">
    <source>
        <dbReference type="ARBA" id="ARBA00022676"/>
    </source>
</evidence>
<dbReference type="PANTHER" id="PTHR43179:SF12">
    <property type="entry name" value="GALACTOFURANOSYLTRANSFERASE GLFT2"/>
    <property type="match status" value="1"/>
</dbReference>
<dbReference type="PATRIC" id="fig|931276.5.peg.2600"/>
<dbReference type="EMBL" id="CP004121">
    <property type="protein sequence ID" value="AGF56358.1"/>
    <property type="molecule type" value="Genomic_DNA"/>
</dbReference>
<dbReference type="OrthoDB" id="9813495at2"/>
<evidence type="ECO:0000259" key="6">
    <source>
        <dbReference type="Pfam" id="PF00535"/>
    </source>
</evidence>
<dbReference type="InterPro" id="IPR029044">
    <property type="entry name" value="Nucleotide-diphossugar_trans"/>
</dbReference>
<keyword evidence="5" id="KW-0812">Transmembrane</keyword>
<dbReference type="Proteomes" id="UP000011728">
    <property type="component" value="Chromosome"/>
</dbReference>
<dbReference type="eggNOG" id="COG1216">
    <property type="taxonomic scope" value="Bacteria"/>
</dbReference>
<evidence type="ECO:0000256" key="4">
    <source>
        <dbReference type="ARBA" id="ARBA00022679"/>
    </source>
</evidence>
<sequence length="306" mass="35475">MEKTVYIIVLNYNNYKDTIECIKSLEALNYHNYKIVIIDNKSTDDSNIILKEKYSSKYKYIENSSNLGYGAGNNVGINYALNNNADYICILNNDTIVKADFLIKLVNYMEYNLKCGIVGPVLLEHSNPKKVQSSGAVINLLQGDMSCINYNKDIGELEEEIIKCDYVGGACIVIRRKVIEEIGLIPEEYFLFYEETEWCYKAKKFGYDIICFTPAQIFHKGSVTINTINELSEYLLNRNKILFEKRNASFIILILFYIYLIMETLFNIITKKQGGKIIKYYFHGLFNLIDDKYPFIYIPSKKKSKK</sequence>
<feature type="domain" description="Glycosyltransferase 2-like" evidence="6">
    <location>
        <begin position="7"/>
        <end position="182"/>
    </location>
</feature>
<protein>
    <submittedName>
        <fullName evidence="7">Putative glycosyltransferase</fullName>
    </submittedName>
</protein>
<feature type="transmembrane region" description="Helical" evidence="5">
    <location>
        <begin position="248"/>
        <end position="269"/>
    </location>
</feature>
<dbReference type="AlphaFoldDB" id="M1MJ60"/>